<dbReference type="InterPro" id="IPR046357">
    <property type="entry name" value="PPIase_dom_sf"/>
</dbReference>
<proteinExistence type="inferred from homology"/>
<evidence type="ECO:0000256" key="2">
    <source>
        <dbReference type="ARBA" id="ARBA00023110"/>
    </source>
</evidence>
<feature type="chain" id="PRO_5043946856" description="Peptidyl-prolyl cis-trans isomerase" evidence="5">
    <location>
        <begin position="21"/>
        <end position="197"/>
    </location>
</feature>
<dbReference type="RefSeq" id="WP_007135771.1">
    <property type="nucleotide sequence ID" value="NZ_CABKPN010000001.1"/>
</dbReference>
<dbReference type="PROSITE" id="PS50059">
    <property type="entry name" value="FKBP_PPIASE"/>
    <property type="match status" value="1"/>
</dbReference>
<feature type="signal peptide" evidence="5">
    <location>
        <begin position="1"/>
        <end position="20"/>
    </location>
</feature>
<dbReference type="GO" id="GO:0003755">
    <property type="term" value="F:peptidyl-prolyl cis-trans isomerase activity"/>
    <property type="evidence" value="ECO:0007669"/>
    <property type="project" value="UniProtKB-UniRule"/>
</dbReference>
<evidence type="ECO:0000256" key="4">
    <source>
        <dbReference type="RuleBase" id="RU003915"/>
    </source>
</evidence>
<evidence type="ECO:0000313" key="7">
    <source>
        <dbReference type="EMBL" id="MBW4865714.1"/>
    </source>
</evidence>
<dbReference type="EMBL" id="JAHXRF010000009">
    <property type="protein sequence ID" value="MBW4865714.1"/>
    <property type="molecule type" value="Genomic_DNA"/>
</dbReference>
<evidence type="ECO:0000313" key="8">
    <source>
        <dbReference type="Proteomes" id="UP001196873"/>
    </source>
</evidence>
<comment type="caution">
    <text evidence="7">The sequence shown here is derived from an EMBL/GenBank/DDBJ whole genome shotgun (WGS) entry which is preliminary data.</text>
</comment>
<evidence type="ECO:0000259" key="6">
    <source>
        <dbReference type="PROSITE" id="PS50059"/>
    </source>
</evidence>
<dbReference type="Proteomes" id="UP001196873">
    <property type="component" value="Unassembled WGS sequence"/>
</dbReference>
<dbReference type="AlphaFoldDB" id="A0AAW4NPS2"/>
<feature type="domain" description="PPIase FKBP-type" evidence="6">
    <location>
        <begin position="95"/>
        <end position="194"/>
    </location>
</feature>
<dbReference type="InterPro" id="IPR001179">
    <property type="entry name" value="PPIase_FKBP_dom"/>
</dbReference>
<keyword evidence="3 4" id="KW-0413">Isomerase</keyword>
<keyword evidence="5" id="KW-0732">Signal</keyword>
<dbReference type="EC" id="5.2.1.8" evidence="4"/>
<dbReference type="Gene3D" id="3.10.50.40">
    <property type="match status" value="1"/>
</dbReference>
<gene>
    <name evidence="7" type="ORF">KZY68_06765</name>
</gene>
<evidence type="ECO:0000256" key="5">
    <source>
        <dbReference type="SAM" id="SignalP"/>
    </source>
</evidence>
<keyword evidence="2 3" id="KW-0697">Rotamase</keyword>
<evidence type="ECO:0000256" key="1">
    <source>
        <dbReference type="ARBA" id="ARBA00000971"/>
    </source>
</evidence>
<name>A0AAW4NPS2_9BACT</name>
<dbReference type="Pfam" id="PF00254">
    <property type="entry name" value="FKBP_C"/>
    <property type="match status" value="1"/>
</dbReference>
<sequence>MKRNLLYILLLMITTCVVTSCKEEGDSNNEFSNWQSRNNEYFNKVYKEAQTASSTNSNIKILRSWSLGNELQKPEDHIVVKVLENGTGTKTPVYNDSVYVHVQKRLIPSATYPDGKIFSQSWTTEVFNPSVSAPIEIAVNAQCDGFATALQHMHVGDRWRVYVPYALSESNAEGQYDLPSHSMRIYDVTLAGIKAEK</sequence>
<comment type="similarity">
    <text evidence="4">Belongs to the FKBP-type PPIase family.</text>
</comment>
<evidence type="ECO:0000256" key="3">
    <source>
        <dbReference type="PROSITE-ProRule" id="PRU00277"/>
    </source>
</evidence>
<comment type="catalytic activity">
    <reaction evidence="1 3 4">
        <text>[protein]-peptidylproline (omega=180) = [protein]-peptidylproline (omega=0)</text>
        <dbReference type="Rhea" id="RHEA:16237"/>
        <dbReference type="Rhea" id="RHEA-COMP:10747"/>
        <dbReference type="Rhea" id="RHEA-COMP:10748"/>
        <dbReference type="ChEBI" id="CHEBI:83833"/>
        <dbReference type="ChEBI" id="CHEBI:83834"/>
        <dbReference type="EC" id="5.2.1.8"/>
    </reaction>
</comment>
<organism evidence="7 8">
    <name type="scientific">Segatella salivae</name>
    <dbReference type="NCBI Taxonomy" id="228604"/>
    <lineage>
        <taxon>Bacteria</taxon>
        <taxon>Pseudomonadati</taxon>
        <taxon>Bacteroidota</taxon>
        <taxon>Bacteroidia</taxon>
        <taxon>Bacteroidales</taxon>
        <taxon>Prevotellaceae</taxon>
        <taxon>Segatella</taxon>
    </lineage>
</organism>
<dbReference type="PROSITE" id="PS51257">
    <property type="entry name" value="PROKAR_LIPOPROTEIN"/>
    <property type="match status" value="1"/>
</dbReference>
<dbReference type="SUPFAM" id="SSF54534">
    <property type="entry name" value="FKBP-like"/>
    <property type="match status" value="1"/>
</dbReference>
<protein>
    <recommendedName>
        <fullName evidence="4">Peptidyl-prolyl cis-trans isomerase</fullName>
        <ecNumber evidence="4">5.2.1.8</ecNumber>
    </recommendedName>
</protein>
<reference evidence="7" key="1">
    <citation type="submission" date="2021-07" db="EMBL/GenBank/DDBJ databases">
        <title>Genomic diversity and antimicrobial resistance of Prevotella spp. isolated from chronic lung disease airways.</title>
        <authorList>
            <person name="Webb K.A."/>
            <person name="Olagoke O.S."/>
            <person name="Baird T."/>
            <person name="Neill J."/>
            <person name="Pham A."/>
            <person name="Wells T.J."/>
            <person name="Ramsay K.A."/>
            <person name="Bell S.C."/>
            <person name="Sarovich D.S."/>
            <person name="Price E.P."/>
        </authorList>
    </citation>
    <scope>NUCLEOTIDE SEQUENCE</scope>
    <source>
        <strain evidence="7">SCHI0047.S.3</strain>
    </source>
</reference>
<accession>A0AAW4NPS2</accession>